<proteinExistence type="predicted"/>
<protein>
    <submittedName>
        <fullName evidence="1">Uncharacterized protein</fullName>
    </submittedName>
</protein>
<reference evidence="1 2" key="1">
    <citation type="journal article" date="2008" name="J. Bacteriol.">
        <title>Insights into plant cell wall degradation from the genome sequence of the soil bacterium Cellvibrio japonicus.</title>
        <authorList>
            <person name="Deboy R.T."/>
            <person name="Mongodin E.F."/>
            <person name="Fouts D.E."/>
            <person name="Tailford L.E."/>
            <person name="Khouri H."/>
            <person name="Emerson J.B."/>
            <person name="Mohamoud Y."/>
            <person name="Watkins K."/>
            <person name="Henrissat B."/>
            <person name="Gilbert H.J."/>
            <person name="Nelson K.E."/>
        </authorList>
    </citation>
    <scope>NUCLEOTIDE SEQUENCE [LARGE SCALE GENOMIC DNA]</scope>
    <source>
        <strain evidence="1 2">Ueda107</strain>
    </source>
</reference>
<dbReference type="KEGG" id="cja:CJA_3520"/>
<sequence>MKFLPAVGTGMNMAGIIVRFIVNNNPLRQEPTQSDFVHNFQ</sequence>
<dbReference type="HOGENOM" id="CLU_3267551_0_0_6"/>
<dbReference type="Proteomes" id="UP000001036">
    <property type="component" value="Chromosome"/>
</dbReference>
<dbReference type="STRING" id="498211.CJA_3520"/>
<name>B3PG66_CELJU</name>
<accession>B3PG66</accession>
<organism evidence="1 2">
    <name type="scientific">Cellvibrio japonicus (strain Ueda107)</name>
    <name type="common">Pseudomonas fluorescens subsp. cellulosa</name>
    <dbReference type="NCBI Taxonomy" id="498211"/>
    <lineage>
        <taxon>Bacteria</taxon>
        <taxon>Pseudomonadati</taxon>
        <taxon>Pseudomonadota</taxon>
        <taxon>Gammaproteobacteria</taxon>
        <taxon>Cellvibrionales</taxon>
        <taxon>Cellvibrionaceae</taxon>
        <taxon>Cellvibrio</taxon>
    </lineage>
</organism>
<evidence type="ECO:0000313" key="1">
    <source>
        <dbReference type="EMBL" id="ACE83758.1"/>
    </source>
</evidence>
<gene>
    <name evidence="1" type="ordered locus">CJA_3520</name>
</gene>
<keyword evidence="2" id="KW-1185">Reference proteome</keyword>
<evidence type="ECO:0000313" key="2">
    <source>
        <dbReference type="Proteomes" id="UP000001036"/>
    </source>
</evidence>
<dbReference type="AlphaFoldDB" id="B3PG66"/>
<dbReference type="EMBL" id="CP000934">
    <property type="protein sequence ID" value="ACE83758.1"/>
    <property type="molecule type" value="Genomic_DNA"/>
</dbReference>